<proteinExistence type="predicted"/>
<organism evidence="2 3">
    <name type="scientific">Paraburkholderia aromaticivorans</name>
    <dbReference type="NCBI Taxonomy" id="2026199"/>
    <lineage>
        <taxon>Bacteria</taxon>
        <taxon>Pseudomonadati</taxon>
        <taxon>Pseudomonadota</taxon>
        <taxon>Betaproteobacteria</taxon>
        <taxon>Burkholderiales</taxon>
        <taxon>Burkholderiaceae</taxon>
        <taxon>Paraburkholderia</taxon>
    </lineage>
</organism>
<evidence type="ECO:0000313" key="2">
    <source>
        <dbReference type="EMBL" id="ASV99087.1"/>
    </source>
</evidence>
<dbReference type="AlphaFoldDB" id="A0A248VJ59"/>
<sequence length="165" mass="18717">MDLERIVRHLFLTRWHVNRAFPVSVLRAIEQAVRDSHRAHMGQIRFAVEGTLHIAALWEGISARERAIDVFSQLRVWDTEHNNGILIYLLLADHDVEIVADRGVHARVKPGEWEAICQRMEAEFKRGNYEAGVLSGVGLVTELLRQHFPAQAGMGEELPSKPAIL</sequence>
<accession>A0A248VJ59</accession>
<evidence type="ECO:0000313" key="3">
    <source>
        <dbReference type="Proteomes" id="UP000215158"/>
    </source>
</evidence>
<dbReference type="EMBL" id="CP022989">
    <property type="protein sequence ID" value="ASV99087.1"/>
    <property type="molecule type" value="Genomic_DNA"/>
</dbReference>
<feature type="domain" description="TPM" evidence="1">
    <location>
        <begin position="27"/>
        <end position="139"/>
    </location>
</feature>
<evidence type="ECO:0000259" key="1">
    <source>
        <dbReference type="Pfam" id="PF04536"/>
    </source>
</evidence>
<name>A0A248VJ59_9BURK</name>
<dbReference type="Gene3D" id="3.10.310.50">
    <property type="match status" value="1"/>
</dbReference>
<dbReference type="KEGG" id="parb:CJU94_13550"/>
<keyword evidence="3" id="KW-1185">Reference proteome</keyword>
<dbReference type="OrthoDB" id="5683663at2"/>
<dbReference type="Pfam" id="PF04536">
    <property type="entry name" value="TPM_phosphatase"/>
    <property type="match status" value="1"/>
</dbReference>
<dbReference type="PANTHER" id="PTHR30373:SF8">
    <property type="entry name" value="BLL7265 PROTEIN"/>
    <property type="match status" value="1"/>
</dbReference>
<dbReference type="PANTHER" id="PTHR30373">
    <property type="entry name" value="UPF0603 PROTEIN YGCG"/>
    <property type="match status" value="1"/>
</dbReference>
<protein>
    <recommendedName>
        <fullName evidence="1">TPM domain-containing protein</fullName>
    </recommendedName>
</protein>
<reference evidence="2 3" key="1">
    <citation type="submission" date="2017-08" db="EMBL/GenBank/DDBJ databases">
        <title>Identification and genetic characteristics of simultaneous BTEX- and naphthalene-degrading Paraburkholderia sp. BN5 isolated from petroleum-contaminated soil.</title>
        <authorList>
            <person name="Lee Y."/>
            <person name="Jeon C.O."/>
        </authorList>
    </citation>
    <scope>NUCLEOTIDE SEQUENCE [LARGE SCALE GENOMIC DNA]</scope>
    <source>
        <strain evidence="2 3">BN5</strain>
    </source>
</reference>
<gene>
    <name evidence="2" type="ORF">CJU94_13550</name>
</gene>
<dbReference type="InterPro" id="IPR007621">
    <property type="entry name" value="TPM_dom"/>
</dbReference>
<dbReference type="RefSeq" id="WP_095419110.1">
    <property type="nucleotide sequence ID" value="NZ_CP022989.1"/>
</dbReference>
<dbReference type="Proteomes" id="UP000215158">
    <property type="component" value="Chromosome 1"/>
</dbReference>